<feature type="compositionally biased region" description="Basic and acidic residues" evidence="6">
    <location>
        <begin position="13"/>
        <end position="25"/>
    </location>
</feature>
<name>A0A6G3WX10_9ACTN</name>
<feature type="region of interest" description="Disordered" evidence="6">
    <location>
        <begin position="43"/>
        <end position="72"/>
    </location>
</feature>
<dbReference type="GO" id="GO:0046677">
    <property type="term" value="P:response to antibiotic"/>
    <property type="evidence" value="ECO:0007669"/>
    <property type="project" value="UniProtKB-UniRule"/>
</dbReference>
<evidence type="ECO:0000313" key="8">
    <source>
        <dbReference type="EMBL" id="NEE10079.1"/>
    </source>
</evidence>
<feature type="compositionally biased region" description="Low complexity" evidence="6">
    <location>
        <begin position="1"/>
        <end position="11"/>
    </location>
</feature>
<dbReference type="GO" id="GO:0008800">
    <property type="term" value="F:beta-lactamase activity"/>
    <property type="evidence" value="ECO:0007669"/>
    <property type="project" value="UniProtKB-UniRule"/>
</dbReference>
<dbReference type="NCBIfam" id="NF033103">
    <property type="entry name" value="bla_class_A"/>
    <property type="match status" value="1"/>
</dbReference>
<dbReference type="PRINTS" id="PR00118">
    <property type="entry name" value="BLACTAMASEA"/>
</dbReference>
<comment type="similarity">
    <text evidence="1 5">Belongs to the class-A beta-lactamase family.</text>
</comment>
<sequence>MTPDRSVTPSRTRPPDRTTPPDRTARSRRALLAAAALLPLAACGTDERPVDHPRRRSGAPTGAPSGRPTVHRPRLADLEREYGARVGVYALATGTGATVVHRAGERFAFCSTFKALAAAAVLHHRSASGLDRRVTYTEADLRSTAPVTGKHVATGMTLRELCDAAVRFSDGTAGNLLMRDIGGPAGLTAYLRGLGDTTSRMDHYEPELHDVPPDDPADTTTPQAIATDFRDLLLGTALPVRERRLLMSWLSRNATAVGARRIRAGLPGDWKVADKTGTGDYGRANDIAVVHPPRTGPVVLAVMTDRPGRDAEPSDALIAEATRRTVAALELPGLPGRPSPSITGP</sequence>
<keyword evidence="3 5" id="KW-0378">Hydrolase</keyword>
<dbReference type="PROSITE" id="PS00146">
    <property type="entry name" value="BETA_LACTAMASE_A"/>
    <property type="match status" value="1"/>
</dbReference>
<feature type="domain" description="Beta-lactamase class A catalytic" evidence="7">
    <location>
        <begin position="87"/>
        <end position="304"/>
    </location>
</feature>
<reference evidence="8" key="1">
    <citation type="submission" date="2020-01" db="EMBL/GenBank/DDBJ databases">
        <title>Insect and environment-associated Actinomycetes.</title>
        <authorList>
            <person name="Currrie C."/>
            <person name="Chevrette M."/>
            <person name="Carlson C."/>
            <person name="Stubbendieck R."/>
            <person name="Wendt-Pienkowski E."/>
        </authorList>
    </citation>
    <scope>NUCLEOTIDE SEQUENCE</scope>
    <source>
        <strain evidence="8">SID7499</strain>
    </source>
</reference>
<dbReference type="SUPFAM" id="SSF56601">
    <property type="entry name" value="beta-lactamase/transpeptidase-like"/>
    <property type="match status" value="1"/>
</dbReference>
<evidence type="ECO:0000256" key="1">
    <source>
        <dbReference type="ARBA" id="ARBA00009009"/>
    </source>
</evidence>
<evidence type="ECO:0000256" key="5">
    <source>
        <dbReference type="RuleBase" id="RU361140"/>
    </source>
</evidence>
<dbReference type="InterPro" id="IPR000871">
    <property type="entry name" value="Beta-lactam_class-A"/>
</dbReference>
<comment type="caution">
    <text evidence="8">The sequence shown here is derived from an EMBL/GenBank/DDBJ whole genome shotgun (WGS) entry which is preliminary data.</text>
</comment>
<comment type="catalytic activity">
    <reaction evidence="5">
        <text>a beta-lactam + H2O = a substituted beta-amino acid</text>
        <dbReference type="Rhea" id="RHEA:20401"/>
        <dbReference type="ChEBI" id="CHEBI:15377"/>
        <dbReference type="ChEBI" id="CHEBI:35627"/>
        <dbReference type="ChEBI" id="CHEBI:140347"/>
        <dbReference type="EC" id="3.5.2.6"/>
    </reaction>
</comment>
<accession>A0A6G3WX10</accession>
<evidence type="ECO:0000256" key="6">
    <source>
        <dbReference type="SAM" id="MobiDB-lite"/>
    </source>
</evidence>
<dbReference type="Pfam" id="PF13354">
    <property type="entry name" value="Beta-lactamase2"/>
    <property type="match status" value="1"/>
</dbReference>
<organism evidence="8">
    <name type="scientific">Streptomyces sp. SID7499</name>
    <dbReference type="NCBI Taxonomy" id="2706086"/>
    <lineage>
        <taxon>Bacteria</taxon>
        <taxon>Bacillati</taxon>
        <taxon>Actinomycetota</taxon>
        <taxon>Actinomycetes</taxon>
        <taxon>Kitasatosporales</taxon>
        <taxon>Streptomycetaceae</taxon>
        <taxon>Streptomyces</taxon>
    </lineage>
</organism>
<proteinExistence type="inferred from homology"/>
<evidence type="ECO:0000256" key="2">
    <source>
        <dbReference type="ARBA" id="ARBA00012865"/>
    </source>
</evidence>
<dbReference type="EMBL" id="JAAGMN010002735">
    <property type="protein sequence ID" value="NEE10079.1"/>
    <property type="molecule type" value="Genomic_DNA"/>
</dbReference>
<dbReference type="EC" id="3.5.2.6" evidence="2 5"/>
<evidence type="ECO:0000259" key="7">
    <source>
        <dbReference type="Pfam" id="PF13354"/>
    </source>
</evidence>
<dbReference type="InterPro" id="IPR045155">
    <property type="entry name" value="Beta-lactam_cat"/>
</dbReference>
<dbReference type="Gene3D" id="3.40.710.10">
    <property type="entry name" value="DD-peptidase/beta-lactamase superfamily"/>
    <property type="match status" value="1"/>
</dbReference>
<dbReference type="InterPro" id="IPR023650">
    <property type="entry name" value="Beta-lactam_class-A_AS"/>
</dbReference>
<dbReference type="PANTHER" id="PTHR35333">
    <property type="entry name" value="BETA-LACTAMASE"/>
    <property type="match status" value="1"/>
</dbReference>
<protein>
    <recommendedName>
        <fullName evidence="2 5">Beta-lactamase</fullName>
        <ecNumber evidence="2 5">3.5.2.6</ecNumber>
    </recommendedName>
</protein>
<keyword evidence="4 5" id="KW-0046">Antibiotic resistance</keyword>
<dbReference type="AlphaFoldDB" id="A0A6G3WX10"/>
<evidence type="ECO:0000256" key="4">
    <source>
        <dbReference type="ARBA" id="ARBA00023251"/>
    </source>
</evidence>
<dbReference type="InterPro" id="IPR012338">
    <property type="entry name" value="Beta-lactam/transpept-like"/>
</dbReference>
<gene>
    <name evidence="8" type="primary">bla</name>
    <name evidence="8" type="ORF">G3M58_26965</name>
</gene>
<dbReference type="GO" id="GO:0030655">
    <property type="term" value="P:beta-lactam antibiotic catabolic process"/>
    <property type="evidence" value="ECO:0007669"/>
    <property type="project" value="InterPro"/>
</dbReference>
<evidence type="ECO:0000256" key="3">
    <source>
        <dbReference type="ARBA" id="ARBA00022801"/>
    </source>
</evidence>
<dbReference type="PANTHER" id="PTHR35333:SF3">
    <property type="entry name" value="BETA-LACTAMASE-TYPE TRANSPEPTIDASE FOLD CONTAINING PROTEIN"/>
    <property type="match status" value="1"/>
</dbReference>
<feature type="region of interest" description="Disordered" evidence="6">
    <location>
        <begin position="1"/>
        <end position="27"/>
    </location>
</feature>